<proteinExistence type="predicted"/>
<gene>
    <name evidence="1" type="ORF">KC909_04375</name>
</gene>
<dbReference type="Gene3D" id="3.40.50.150">
    <property type="entry name" value="Vaccinia Virus protein VP39"/>
    <property type="match status" value="1"/>
</dbReference>
<reference evidence="1" key="1">
    <citation type="submission" date="2020-04" db="EMBL/GenBank/DDBJ databases">
        <authorList>
            <person name="Zhang T."/>
        </authorList>
    </citation>
    <scope>NUCLEOTIDE SEQUENCE</scope>
    <source>
        <strain evidence="1">HKST-UBA14</strain>
    </source>
</reference>
<dbReference type="SUPFAM" id="SSF53335">
    <property type="entry name" value="S-adenosyl-L-methionine-dependent methyltransferases"/>
    <property type="match status" value="1"/>
</dbReference>
<organism evidence="1 2">
    <name type="scientific">Candidatus Dojkabacteria bacterium</name>
    <dbReference type="NCBI Taxonomy" id="2099670"/>
    <lineage>
        <taxon>Bacteria</taxon>
        <taxon>Candidatus Dojkabacteria</taxon>
    </lineage>
</organism>
<reference evidence="1" key="2">
    <citation type="journal article" date="2021" name="Microbiome">
        <title>Successional dynamics and alternative stable states in a saline activated sludge microbial community over 9 years.</title>
        <authorList>
            <person name="Wang Y."/>
            <person name="Ye J."/>
            <person name="Ju F."/>
            <person name="Liu L."/>
            <person name="Boyd J.A."/>
            <person name="Deng Y."/>
            <person name="Parks D.H."/>
            <person name="Jiang X."/>
            <person name="Yin X."/>
            <person name="Woodcroft B.J."/>
            <person name="Tyson G.W."/>
            <person name="Hugenholtz P."/>
            <person name="Polz M.F."/>
            <person name="Zhang T."/>
        </authorList>
    </citation>
    <scope>NUCLEOTIDE SEQUENCE</scope>
    <source>
        <strain evidence="1">HKST-UBA14</strain>
    </source>
</reference>
<dbReference type="AlphaFoldDB" id="A0A955RJA0"/>
<dbReference type="GO" id="GO:0036261">
    <property type="term" value="P:7-methylguanosine cap hypermethylation"/>
    <property type="evidence" value="ECO:0007669"/>
    <property type="project" value="InterPro"/>
</dbReference>
<evidence type="ECO:0000313" key="2">
    <source>
        <dbReference type="Proteomes" id="UP000783287"/>
    </source>
</evidence>
<dbReference type="PANTHER" id="PTHR14741">
    <property type="entry name" value="S-ADENOSYLMETHIONINE-DEPENDENT METHYLTRANSFERASE RELATED"/>
    <property type="match status" value="1"/>
</dbReference>
<dbReference type="InterPro" id="IPR029063">
    <property type="entry name" value="SAM-dependent_MTases_sf"/>
</dbReference>
<name>A0A955RJA0_9BACT</name>
<dbReference type="CDD" id="cd02440">
    <property type="entry name" value="AdoMet_MTases"/>
    <property type="match status" value="1"/>
</dbReference>
<dbReference type="Pfam" id="PF09445">
    <property type="entry name" value="Methyltransf_15"/>
    <property type="match status" value="1"/>
</dbReference>
<evidence type="ECO:0000313" key="1">
    <source>
        <dbReference type="EMBL" id="MCA9383578.1"/>
    </source>
</evidence>
<dbReference type="Proteomes" id="UP000783287">
    <property type="component" value="Unassembled WGS sequence"/>
</dbReference>
<dbReference type="EMBL" id="JAGQLK010000092">
    <property type="protein sequence ID" value="MCA9383578.1"/>
    <property type="molecule type" value="Genomic_DNA"/>
</dbReference>
<comment type="caution">
    <text evidence="1">The sequence shown here is derived from an EMBL/GenBank/DDBJ whole genome shotgun (WGS) entry which is preliminary data.</text>
</comment>
<keyword evidence="1" id="KW-0808">Transferase</keyword>
<sequence length="212" mass="24270">MITYDQTKYLDGLKLKGDSDGHIVANYQIVSEHVAKRLSSKHQSEDILEVCCGIGATTIFLAKTFSNVIAVDLNGKRIDLAKENLQSLGLSNVNLINSDIFDLDMKSIREKYQTNVVYTDVEWTISGLYGQDHANHITDTSPATDKLFHFLSKNITNNICMRLPKTIDITELRHLLKCEIEKVYKNNKLSFINCYFGDLVEHKQSEFRFEWD</sequence>
<dbReference type="InterPro" id="IPR019012">
    <property type="entry name" value="RNA_cap_Gua-N2-MeTrfase"/>
</dbReference>
<dbReference type="PANTHER" id="PTHR14741:SF32">
    <property type="entry name" value="TRIMETHYLGUANOSINE SYNTHASE"/>
    <property type="match status" value="1"/>
</dbReference>
<keyword evidence="1" id="KW-0489">Methyltransferase</keyword>
<accession>A0A955RJA0</accession>
<dbReference type="GO" id="GO:0008168">
    <property type="term" value="F:methyltransferase activity"/>
    <property type="evidence" value="ECO:0007669"/>
    <property type="project" value="UniProtKB-KW"/>
</dbReference>
<protein>
    <submittedName>
        <fullName evidence="1">Methyltransferase domain-containing protein</fullName>
    </submittedName>
</protein>